<dbReference type="FunFam" id="1.20.1250.20:FF:000013">
    <property type="entry name" value="MFS general substrate transporter"/>
    <property type="match status" value="1"/>
</dbReference>
<dbReference type="EMBL" id="JABXXO010000001">
    <property type="protein sequence ID" value="KAF7784288.1"/>
    <property type="molecule type" value="Genomic_DNA"/>
</dbReference>
<evidence type="ECO:0000259" key="7">
    <source>
        <dbReference type="PROSITE" id="PS50850"/>
    </source>
</evidence>
<keyword evidence="4 6" id="KW-1133">Transmembrane helix</keyword>
<protein>
    <recommendedName>
        <fullName evidence="7">Major facilitator superfamily (MFS) profile domain-containing protein</fullName>
    </recommendedName>
</protein>
<feature type="transmembrane region" description="Helical" evidence="6">
    <location>
        <begin position="336"/>
        <end position="356"/>
    </location>
</feature>
<evidence type="ECO:0000256" key="2">
    <source>
        <dbReference type="ARBA" id="ARBA00022448"/>
    </source>
</evidence>
<evidence type="ECO:0000256" key="4">
    <source>
        <dbReference type="ARBA" id="ARBA00022989"/>
    </source>
</evidence>
<feature type="transmembrane region" description="Helical" evidence="6">
    <location>
        <begin position="135"/>
        <end position="155"/>
    </location>
</feature>
<feature type="transmembrane region" description="Helical" evidence="6">
    <location>
        <begin position="306"/>
        <end position="324"/>
    </location>
</feature>
<accession>A0A8H7FAM1</accession>
<evidence type="ECO:0000256" key="5">
    <source>
        <dbReference type="ARBA" id="ARBA00023136"/>
    </source>
</evidence>
<organism evidence="8 9">
    <name type="scientific">Agaricus bisporus var. burnettii</name>
    <dbReference type="NCBI Taxonomy" id="192524"/>
    <lineage>
        <taxon>Eukaryota</taxon>
        <taxon>Fungi</taxon>
        <taxon>Dikarya</taxon>
        <taxon>Basidiomycota</taxon>
        <taxon>Agaricomycotina</taxon>
        <taxon>Agaricomycetes</taxon>
        <taxon>Agaricomycetidae</taxon>
        <taxon>Agaricales</taxon>
        <taxon>Agaricineae</taxon>
        <taxon>Agaricaceae</taxon>
        <taxon>Agaricus</taxon>
    </lineage>
</organism>
<dbReference type="GO" id="GO:0022857">
    <property type="term" value="F:transmembrane transporter activity"/>
    <property type="evidence" value="ECO:0007669"/>
    <property type="project" value="InterPro"/>
</dbReference>
<dbReference type="Gene3D" id="1.20.1250.20">
    <property type="entry name" value="MFS general substrate transporter like domains"/>
    <property type="match status" value="2"/>
</dbReference>
<feature type="transmembrane region" description="Helical" evidence="6">
    <location>
        <begin position="268"/>
        <end position="286"/>
    </location>
</feature>
<evidence type="ECO:0000256" key="6">
    <source>
        <dbReference type="SAM" id="Phobius"/>
    </source>
</evidence>
<feature type="transmembrane region" description="Helical" evidence="6">
    <location>
        <begin position="111"/>
        <end position="129"/>
    </location>
</feature>
<feature type="transmembrane region" description="Helical" evidence="6">
    <location>
        <begin position="78"/>
        <end position="99"/>
    </location>
</feature>
<name>A0A8H7FAM1_AGABI</name>
<reference evidence="8 9" key="1">
    <citation type="journal article" name="Sci. Rep.">
        <title>Telomere-to-telomere assembled and centromere annotated genomes of the two main subspecies of the button mushroom Agaricus bisporus reveal especially polymorphic chromosome ends.</title>
        <authorList>
            <person name="Sonnenberg A.S.M."/>
            <person name="Sedaghat-Telgerd N."/>
            <person name="Lavrijssen B."/>
            <person name="Ohm R.A."/>
            <person name="Hendrickx P.M."/>
            <person name="Scholtmeijer K."/>
            <person name="Baars J.J.P."/>
            <person name="van Peer A."/>
        </authorList>
    </citation>
    <scope>NUCLEOTIDE SEQUENCE [LARGE SCALE GENOMIC DNA]</scope>
    <source>
        <strain evidence="8 9">H119_p4</strain>
    </source>
</reference>
<dbReference type="PROSITE" id="PS50850">
    <property type="entry name" value="MFS"/>
    <property type="match status" value="1"/>
</dbReference>
<feature type="transmembrane region" description="Helical" evidence="6">
    <location>
        <begin position="167"/>
        <end position="189"/>
    </location>
</feature>
<keyword evidence="5 6" id="KW-0472">Membrane</keyword>
<evidence type="ECO:0000256" key="1">
    <source>
        <dbReference type="ARBA" id="ARBA00004141"/>
    </source>
</evidence>
<feature type="transmembrane region" description="Helical" evidence="6">
    <location>
        <begin position="201"/>
        <end position="221"/>
    </location>
</feature>
<dbReference type="Pfam" id="PF07690">
    <property type="entry name" value="MFS_1"/>
    <property type="match status" value="1"/>
</dbReference>
<gene>
    <name evidence="8" type="ORF">Agabi119p4_453</name>
</gene>
<evidence type="ECO:0000256" key="3">
    <source>
        <dbReference type="ARBA" id="ARBA00022692"/>
    </source>
</evidence>
<comment type="subcellular location">
    <subcellularLocation>
        <location evidence="1">Membrane</location>
        <topology evidence="1">Multi-pass membrane protein</topology>
    </subcellularLocation>
</comment>
<dbReference type="AlphaFoldDB" id="A0A8H7FAM1"/>
<dbReference type="InterPro" id="IPR036259">
    <property type="entry name" value="MFS_trans_sf"/>
</dbReference>
<keyword evidence="2" id="KW-0813">Transport</keyword>
<proteinExistence type="predicted"/>
<feature type="transmembrane region" description="Helical" evidence="6">
    <location>
        <begin position="395"/>
        <end position="412"/>
    </location>
</feature>
<dbReference type="FunFam" id="1.20.1250.20:FF:000188">
    <property type="entry name" value="MFS general substrate transporter"/>
    <property type="match status" value="1"/>
</dbReference>
<dbReference type="PANTHER" id="PTHR43791">
    <property type="entry name" value="PERMEASE-RELATED"/>
    <property type="match status" value="1"/>
</dbReference>
<feature type="domain" description="Major facilitator superfamily (MFS) profile" evidence="7">
    <location>
        <begin position="41"/>
        <end position="455"/>
    </location>
</feature>
<dbReference type="SUPFAM" id="SSF103473">
    <property type="entry name" value="MFS general substrate transporter"/>
    <property type="match status" value="1"/>
</dbReference>
<evidence type="ECO:0000313" key="9">
    <source>
        <dbReference type="Proteomes" id="UP000629468"/>
    </source>
</evidence>
<feature type="transmembrane region" description="Helical" evidence="6">
    <location>
        <begin position="362"/>
        <end position="383"/>
    </location>
</feature>
<keyword evidence="3 6" id="KW-0812">Transmembrane</keyword>
<dbReference type="PANTHER" id="PTHR43791:SF50">
    <property type="entry name" value="TRANSPORTER, PUTATIVE (AFU_ORTHOLOGUE AFUA_2G00840)-RELATED"/>
    <property type="match status" value="1"/>
</dbReference>
<evidence type="ECO:0000313" key="8">
    <source>
        <dbReference type="EMBL" id="KAF7784288.1"/>
    </source>
</evidence>
<dbReference type="InterPro" id="IPR011701">
    <property type="entry name" value="MFS"/>
</dbReference>
<comment type="caution">
    <text evidence="8">The sequence shown here is derived from an EMBL/GenBank/DDBJ whole genome shotgun (WGS) entry which is preliminary data.</text>
</comment>
<dbReference type="GO" id="GO:0016020">
    <property type="term" value="C:membrane"/>
    <property type="evidence" value="ECO:0007669"/>
    <property type="project" value="UniProtKB-SubCell"/>
</dbReference>
<dbReference type="Proteomes" id="UP000629468">
    <property type="component" value="Unassembled WGS sequence"/>
</dbReference>
<feature type="transmembrane region" description="Helical" evidence="6">
    <location>
        <begin position="424"/>
        <end position="448"/>
    </location>
</feature>
<dbReference type="InterPro" id="IPR020846">
    <property type="entry name" value="MFS_dom"/>
</dbReference>
<sequence length="487" mass="54044">MKSDEFPSKHVEDVLEQDVSPSKDFSAAEEGKLRRKFDICLLAPLSFMYLCNALDKGNVGNAKTAGWDKDIGLTGNQYYILVMVFYVPFCLFGTPIALLAKRFSAARVLPIMMVGFGSMSLLSTIARGFSQVFAIRWFLGIFEAAMLPGVLFYLSTFYKRNELASRLGVFYAMSAISGAFSGLIAFGVFQLKHSKYKGWQFLFWIEGGSTVIFAAFAFLWLPRSPSTWWYLSDREKKIARMRILADSSVTVDEELSLRDSIRPLASPMYWLWAVVNLTFGVPLASVNNFLPQIVASLDYPTVKTNLFTVAPNIVGALTLVALTFSSDYFRERSIHICIPLVIGLVGFIILGSIDVVRNKGVAYFACFLLTMGAFAPSVLVATWYSNNTPHESRRALIAGIMVAIANSAGLISTNVFREQDEPKYLPALITCAVSGAICFIVVAGIGLWMRLDNRKRNKAQGVAIRPQDVKTENLAAGPESPLFRYMY</sequence>